<gene>
    <name evidence="2" type="ORF">Taro_046222</name>
</gene>
<protein>
    <submittedName>
        <fullName evidence="2">Uncharacterized protein</fullName>
    </submittedName>
</protein>
<proteinExistence type="predicted"/>
<dbReference type="Proteomes" id="UP000652761">
    <property type="component" value="Unassembled WGS sequence"/>
</dbReference>
<accession>A0A843X1U0</accession>
<keyword evidence="3" id="KW-1185">Reference proteome</keyword>
<dbReference type="Gene3D" id="3.40.50.1100">
    <property type="match status" value="1"/>
</dbReference>
<evidence type="ECO:0000313" key="3">
    <source>
        <dbReference type="Proteomes" id="UP000652761"/>
    </source>
</evidence>
<organism evidence="2 3">
    <name type="scientific">Colocasia esculenta</name>
    <name type="common">Wild taro</name>
    <name type="synonym">Arum esculentum</name>
    <dbReference type="NCBI Taxonomy" id="4460"/>
    <lineage>
        <taxon>Eukaryota</taxon>
        <taxon>Viridiplantae</taxon>
        <taxon>Streptophyta</taxon>
        <taxon>Embryophyta</taxon>
        <taxon>Tracheophyta</taxon>
        <taxon>Spermatophyta</taxon>
        <taxon>Magnoliopsida</taxon>
        <taxon>Liliopsida</taxon>
        <taxon>Araceae</taxon>
        <taxon>Aroideae</taxon>
        <taxon>Colocasieae</taxon>
        <taxon>Colocasia</taxon>
    </lineage>
</organism>
<dbReference type="AlphaFoldDB" id="A0A843X1U0"/>
<evidence type="ECO:0000313" key="2">
    <source>
        <dbReference type="EMBL" id="MQM13298.1"/>
    </source>
</evidence>
<comment type="caution">
    <text evidence="2">The sequence shown here is derived from an EMBL/GenBank/DDBJ whole genome shotgun (WGS) entry which is preliminary data.</text>
</comment>
<dbReference type="InterPro" id="IPR036052">
    <property type="entry name" value="TrpB-like_PALP_sf"/>
</dbReference>
<dbReference type="EMBL" id="NMUH01005641">
    <property type="protein sequence ID" value="MQM13298.1"/>
    <property type="molecule type" value="Genomic_DNA"/>
</dbReference>
<dbReference type="OrthoDB" id="673897at2759"/>
<reference evidence="2" key="1">
    <citation type="submission" date="2017-07" db="EMBL/GenBank/DDBJ databases">
        <title>Taro Niue Genome Assembly and Annotation.</title>
        <authorList>
            <person name="Atibalentja N."/>
            <person name="Keating K."/>
            <person name="Fields C.J."/>
        </authorList>
    </citation>
    <scope>NUCLEOTIDE SEQUENCE</scope>
    <source>
        <strain evidence="2">Niue_2</strain>
        <tissue evidence="2">Leaf</tissue>
    </source>
</reference>
<sequence length="67" mass="7445">MQAAGFLGAPFGKEAVNSQSPPEHDGSRENIASNITQLIEWTPLVELKQVAEKDEVDVRLVSKLEYY</sequence>
<name>A0A843X1U0_COLES</name>
<feature type="region of interest" description="Disordered" evidence="1">
    <location>
        <begin position="1"/>
        <end position="28"/>
    </location>
</feature>
<evidence type="ECO:0000256" key="1">
    <source>
        <dbReference type="SAM" id="MobiDB-lite"/>
    </source>
</evidence>